<dbReference type="AlphaFoldDB" id="I9L5S6"/>
<proteinExistence type="predicted"/>
<gene>
    <name evidence="2" type="ORF">FB4_1403</name>
</gene>
<evidence type="ECO:0000256" key="1">
    <source>
        <dbReference type="SAM" id="Phobius"/>
    </source>
</evidence>
<feature type="transmembrane region" description="Helical" evidence="1">
    <location>
        <begin position="12"/>
        <end position="29"/>
    </location>
</feature>
<keyword evidence="3" id="KW-1185">Reference proteome</keyword>
<protein>
    <submittedName>
        <fullName evidence="2">Uncharacterized protein</fullName>
    </submittedName>
</protein>
<organism evidence="2 3">
    <name type="scientific">Pelosinus fermentans B4</name>
    <dbReference type="NCBI Taxonomy" id="1149862"/>
    <lineage>
        <taxon>Bacteria</taxon>
        <taxon>Bacillati</taxon>
        <taxon>Bacillota</taxon>
        <taxon>Negativicutes</taxon>
        <taxon>Selenomonadales</taxon>
        <taxon>Sporomusaceae</taxon>
        <taxon>Pelosinus</taxon>
    </lineage>
</organism>
<dbReference type="Proteomes" id="UP000004324">
    <property type="component" value="Unassembled WGS sequence"/>
</dbReference>
<sequence length="226" mass="25973">MIVINSRNFDWKTAIAIISLLISLGSFYYTQKTYNMNSEAKEERIVIDSIHRCFENYPTVIKQLSDNKAVIDTYWEVILVNNGEKDASIVDLSVDNIPFRRDPAKLDYGELRRSLYESFDKPVGGPFVIKSGEPKTVYIKSALHLDQKVLDILKKKFEIGKTYNMDDVLSYLSDKGLDLFGNQVIMENGILRLRGEQKTQQVLSVTFETGKRNKLSANVGWYIILW</sequence>
<dbReference type="EMBL" id="AKVJ01000076">
    <property type="protein sequence ID" value="EIW15714.1"/>
    <property type="molecule type" value="Genomic_DNA"/>
</dbReference>
<evidence type="ECO:0000313" key="2">
    <source>
        <dbReference type="EMBL" id="EIW15714.1"/>
    </source>
</evidence>
<dbReference type="RefSeq" id="WP_007938440.1">
    <property type="nucleotide sequence ID" value="NZ_AKVJ01000076.1"/>
</dbReference>
<reference evidence="2 3" key="1">
    <citation type="journal article" date="2012" name="J. Bacteriol.">
        <title>Draft Genome Sequences for Two Metal-Reducing Pelosinus fermentans Strains Isolated from a Cr(VI)-Contaminated Site and for Type Strain R7.</title>
        <authorList>
            <person name="Brown S.D."/>
            <person name="Podar M."/>
            <person name="Klingeman D.M."/>
            <person name="Johnson C.M."/>
            <person name="Yang Z.K."/>
            <person name="Utturkar S.M."/>
            <person name="Land M.L."/>
            <person name="Mosher J.J."/>
            <person name="Hurt R.A.Jr."/>
            <person name="Phelps T.J."/>
            <person name="Palumbo A.V."/>
            <person name="Arkin A.P."/>
            <person name="Hazen T.C."/>
            <person name="Elias D.A."/>
        </authorList>
    </citation>
    <scope>NUCLEOTIDE SEQUENCE [LARGE SCALE GENOMIC DNA]</scope>
    <source>
        <strain evidence="2 3">B4</strain>
    </source>
</reference>
<keyword evidence="1" id="KW-1133">Transmembrane helix</keyword>
<keyword evidence="1" id="KW-0812">Transmembrane</keyword>
<keyword evidence="1" id="KW-0472">Membrane</keyword>
<accession>I9L5S6</accession>
<evidence type="ECO:0000313" key="3">
    <source>
        <dbReference type="Proteomes" id="UP000004324"/>
    </source>
</evidence>
<dbReference type="PATRIC" id="fig|1149862.3.peg.4430"/>
<name>I9L5S6_9FIRM</name>
<comment type="caution">
    <text evidence="2">The sequence shown here is derived from an EMBL/GenBank/DDBJ whole genome shotgun (WGS) entry which is preliminary data.</text>
</comment>